<keyword evidence="9" id="KW-0723">Serine/threonine-protein kinase</keyword>
<dbReference type="Gene3D" id="3.30.200.20">
    <property type="entry name" value="Phosphorylase Kinase, domain 1"/>
    <property type="match status" value="1"/>
</dbReference>
<evidence type="ECO:0000256" key="7">
    <source>
        <dbReference type="SAM" id="MobiDB-lite"/>
    </source>
</evidence>
<accession>A0A1H7XN85</accession>
<dbReference type="Gene3D" id="3.90.1580.10">
    <property type="entry name" value="paralog of FGE (formylglycine-generating enzyme)"/>
    <property type="match status" value="1"/>
</dbReference>
<dbReference type="InterPro" id="IPR027417">
    <property type="entry name" value="P-loop_NTPase"/>
</dbReference>
<evidence type="ECO:0000313" key="10">
    <source>
        <dbReference type="Proteomes" id="UP000182719"/>
    </source>
</evidence>
<feature type="coiled-coil region" evidence="6">
    <location>
        <begin position="788"/>
        <end position="815"/>
    </location>
</feature>
<dbReference type="AlphaFoldDB" id="A0A1H7XN85"/>
<keyword evidence="6" id="KW-0175">Coiled coil</keyword>
<keyword evidence="10" id="KW-1185">Reference proteome</keyword>
<proteinExistence type="predicted"/>
<name>A0A1H7XN85_STIAU</name>
<dbReference type="InterPro" id="IPR049052">
    <property type="entry name" value="nSTAND1"/>
</dbReference>
<dbReference type="Pfam" id="PF20703">
    <property type="entry name" value="nSTAND1"/>
    <property type="match status" value="1"/>
</dbReference>
<feature type="binding site" evidence="5">
    <location>
        <position position="51"/>
    </location>
    <ligand>
        <name>ATP</name>
        <dbReference type="ChEBI" id="CHEBI:30616"/>
    </ligand>
</feature>
<dbReference type="InterPro" id="IPR017441">
    <property type="entry name" value="Protein_kinase_ATP_BS"/>
</dbReference>
<dbReference type="Pfam" id="PF03781">
    <property type="entry name" value="FGE-sulfatase"/>
    <property type="match status" value="1"/>
</dbReference>
<evidence type="ECO:0000313" key="9">
    <source>
        <dbReference type="EMBL" id="SEM35084.1"/>
    </source>
</evidence>
<dbReference type="InterPro" id="IPR000719">
    <property type="entry name" value="Prot_kinase_dom"/>
</dbReference>
<dbReference type="PANTHER" id="PTHR43289:SF34">
    <property type="entry name" value="SERINE_THREONINE-PROTEIN KINASE YBDM-RELATED"/>
    <property type="match status" value="1"/>
</dbReference>
<dbReference type="PROSITE" id="PS00107">
    <property type="entry name" value="PROTEIN_KINASE_ATP"/>
    <property type="match status" value="1"/>
</dbReference>
<dbReference type="PANTHER" id="PTHR43289">
    <property type="entry name" value="MITOGEN-ACTIVATED PROTEIN KINASE KINASE KINASE 20-RELATED"/>
    <property type="match status" value="1"/>
</dbReference>
<dbReference type="GO" id="GO:0005524">
    <property type="term" value="F:ATP binding"/>
    <property type="evidence" value="ECO:0007669"/>
    <property type="project" value="UniProtKB-UniRule"/>
</dbReference>
<dbReference type="GO" id="GO:0004674">
    <property type="term" value="F:protein serine/threonine kinase activity"/>
    <property type="evidence" value="ECO:0007669"/>
    <property type="project" value="UniProtKB-KW"/>
</dbReference>
<dbReference type="SUPFAM" id="SSF52540">
    <property type="entry name" value="P-loop containing nucleoside triphosphate hydrolases"/>
    <property type="match status" value="1"/>
</dbReference>
<dbReference type="EMBL" id="FOAP01000015">
    <property type="protein sequence ID" value="SEM35084.1"/>
    <property type="molecule type" value="Genomic_DNA"/>
</dbReference>
<evidence type="ECO:0000256" key="3">
    <source>
        <dbReference type="ARBA" id="ARBA00022777"/>
    </source>
</evidence>
<feature type="domain" description="Protein kinase" evidence="8">
    <location>
        <begin position="22"/>
        <end position="324"/>
    </location>
</feature>
<organism evidence="9 10">
    <name type="scientific">Stigmatella aurantiaca</name>
    <dbReference type="NCBI Taxonomy" id="41"/>
    <lineage>
        <taxon>Bacteria</taxon>
        <taxon>Pseudomonadati</taxon>
        <taxon>Myxococcota</taxon>
        <taxon>Myxococcia</taxon>
        <taxon>Myxococcales</taxon>
        <taxon>Cystobacterineae</taxon>
        <taxon>Archangiaceae</taxon>
        <taxon>Stigmatella</taxon>
    </lineage>
</organism>
<protein>
    <submittedName>
        <fullName evidence="9">Serine/threonine protein kinase</fullName>
    </submittedName>
</protein>
<evidence type="ECO:0000256" key="4">
    <source>
        <dbReference type="ARBA" id="ARBA00022840"/>
    </source>
</evidence>
<dbReference type="InterPro" id="IPR016187">
    <property type="entry name" value="CTDL_fold"/>
</dbReference>
<evidence type="ECO:0000256" key="6">
    <source>
        <dbReference type="SAM" id="Coils"/>
    </source>
</evidence>
<dbReference type="Pfam" id="PF00069">
    <property type="entry name" value="Pkinase"/>
    <property type="match status" value="2"/>
</dbReference>
<dbReference type="SMART" id="SM00220">
    <property type="entry name" value="S_TKc"/>
    <property type="match status" value="1"/>
</dbReference>
<feature type="region of interest" description="Disordered" evidence="7">
    <location>
        <begin position="1245"/>
        <end position="1276"/>
    </location>
</feature>
<feature type="compositionally biased region" description="Basic and acidic residues" evidence="7">
    <location>
        <begin position="1249"/>
        <end position="1260"/>
    </location>
</feature>
<evidence type="ECO:0000256" key="1">
    <source>
        <dbReference type="ARBA" id="ARBA00022679"/>
    </source>
</evidence>
<keyword evidence="3 9" id="KW-0418">Kinase</keyword>
<gene>
    <name evidence="9" type="ORF">SAMN05444354_11590</name>
</gene>
<dbReference type="SUPFAM" id="SSF56112">
    <property type="entry name" value="Protein kinase-like (PK-like)"/>
    <property type="match status" value="1"/>
</dbReference>
<sequence length="1276" mass="138941">MASPASLNPPDAWTPPEEFDEYRLIRLIGRGRTGRVYLAHDTLLERPVAVKFIPALGQNALSRFLVEARAAARIQHPNVVTLYRVGQLEDQPYLISEFIRGVSLDRVARPVPSERVLSIGKDLARGLSAAHRRGVLHRDIKPGNAVLTEAGEVKLLDFGLAKLLDPAAAAAAAAEPGPGRAAGVPPVVPAELDPEASAGFGARSLDGVFLPSLPRGALVGTPYYMSPEAWAGEELTARSDVYSLGVVLYELCAGKGPFRDVPWRELSEHVRSRDARPLAEAAPGVDAGLAAVIDRCLRREPSERYASAAVLLDALEQLGRDELVPGTIPEGNPFRGLQAFEAEHRALFFGRRREQRAVLERLKGEPFLLITGDSGVGKSSLCLAGVIPLLADGALEDGRRWRSTRLVPGRHPVAALAAALAPILEVPEEQLAESLHAEPSALARRLRAKLGAREGLLLYVDQLEELVTLASAEEAAQAGIALGELAEGVTGVRLLATGRSDFLTRLTGVPGLGAAVPRALYLLRALTPEEMREAITGPARVKGVRFESEALVDTLVAATAATEGGLPLLQFALAELWEARDRAAGVITQAALDGLGGVSGALARHADGAVDSLLPDQRVAARGVLLRLITADGTRARKTDRELVGDDPRYRAALEALVRARLLVAREAEEGTSYEVAHEALVTGWKTLARWLVESTERREVQARLETAAAHWERLGHARDVLWGPRQLAETAVLDAAELTRREQDFLEVSRRTVVRSRQVRRALAAGFLILLALVYGGGRLRERWRLSQEVQAQLSEASRALGEARDKRQALSAERDQAFRLYSAGHKAEGDRAWAHAAARSAQVREHFDAVADRLERALVLEPGRKEVWDELASYLHERALLAEQEDEKVTLPTLLQRLRLYDVGGHRWQQWSEPAHLALAFKPAGVQARLLPVSRGADGHEVLGTPLSWPPPEGPGADLPVPPGNYRLEAEAPGHEPLLLPLRVVRGERRVMELPLLPQGSLPKGFVYVPPGQVLFGSAEDESVREFFNAVPIHEMKTAGFLIARHETTYADWIAFLESLPPAQRAKHAPAVGALGSLLKLEQVGDTWRLKMQPSSVLYTAWAGEKLRYAKRAWNAEQDWLKMPVSGITFDSAEAYAAWLSKTGRVPGARLCSELEWERAARGSDGREYPHGDRLAPREANFDLTYGKEAGGFGPDEVGRHPASRSPFGVDDMAGNVWEWAYSWLEPGKPVVRGGSYYFAAPSARSSNRELPERDARDPTVGLRLCATPPSPAR</sequence>
<dbReference type="InterPro" id="IPR011009">
    <property type="entry name" value="Kinase-like_dom_sf"/>
</dbReference>
<dbReference type="InterPro" id="IPR042095">
    <property type="entry name" value="SUMF_sf"/>
</dbReference>
<dbReference type="InterPro" id="IPR005532">
    <property type="entry name" value="SUMF_dom"/>
</dbReference>
<evidence type="ECO:0000259" key="8">
    <source>
        <dbReference type="PROSITE" id="PS50011"/>
    </source>
</evidence>
<evidence type="ECO:0000256" key="2">
    <source>
        <dbReference type="ARBA" id="ARBA00022741"/>
    </source>
</evidence>
<dbReference type="SUPFAM" id="SSF56436">
    <property type="entry name" value="C-type lectin-like"/>
    <property type="match status" value="1"/>
</dbReference>
<dbReference type="CDD" id="cd14014">
    <property type="entry name" value="STKc_PknB_like"/>
    <property type="match status" value="1"/>
</dbReference>
<dbReference type="PROSITE" id="PS50011">
    <property type="entry name" value="PROTEIN_KINASE_DOM"/>
    <property type="match status" value="1"/>
</dbReference>
<dbReference type="Proteomes" id="UP000182719">
    <property type="component" value="Unassembled WGS sequence"/>
</dbReference>
<keyword evidence="4 5" id="KW-0067">ATP-binding</keyword>
<dbReference type="Gene3D" id="1.10.510.10">
    <property type="entry name" value="Transferase(Phosphotransferase) domain 1"/>
    <property type="match status" value="1"/>
</dbReference>
<evidence type="ECO:0000256" key="5">
    <source>
        <dbReference type="PROSITE-ProRule" id="PRU10141"/>
    </source>
</evidence>
<dbReference type="OrthoDB" id="5476619at2"/>
<reference evidence="10" key="1">
    <citation type="submission" date="2016-10" db="EMBL/GenBank/DDBJ databases">
        <authorList>
            <person name="Varghese N."/>
            <person name="Submissions S."/>
        </authorList>
    </citation>
    <scope>NUCLEOTIDE SEQUENCE [LARGE SCALE GENOMIC DNA]</scope>
    <source>
        <strain evidence="10">DSM 17044</strain>
    </source>
</reference>
<keyword evidence="2 5" id="KW-0547">Nucleotide-binding</keyword>
<dbReference type="RefSeq" id="WP_075009112.1">
    <property type="nucleotide sequence ID" value="NZ_FOAP01000015.1"/>
</dbReference>
<keyword evidence="1" id="KW-0808">Transferase</keyword>